<dbReference type="Pfam" id="PF14111">
    <property type="entry name" value="DUF4283"/>
    <property type="match status" value="1"/>
</dbReference>
<keyword evidence="4" id="KW-1185">Reference proteome</keyword>
<evidence type="ECO:0000313" key="4">
    <source>
        <dbReference type="Proteomes" id="UP001604336"/>
    </source>
</evidence>
<dbReference type="InterPro" id="IPR025558">
    <property type="entry name" value="DUF4283"/>
</dbReference>
<sequence>MAAPKPGSSQHQAMVSAVPNGRVTSGEFWDGLCSDSLVHLPKDQGNQVSSSFPALPSKNVPVAENLPLISPSVSETLGEFDTESEGSSGKNVPIKGETIGEKLPSPKETKAPWVNLFKDNRKPNESLALHVYDNLPDRVDLDEDDADDLELTWGYCLIGYFAGRFPGKKALLNLCSSWNVEYEYFTHSSGWLVFKFHDETSREKVLKGGPYFVFGRPLLLKNMPEYFRFNDEEISIMPVWVVLPELPLNFWNPKGLGKIASKIGKPISMDNLTSLRGRLSYARVLIEVDVAKELVRTVNIGLPNGDVYDQNFDSCSKMTFWL</sequence>
<evidence type="ECO:0000259" key="2">
    <source>
        <dbReference type="Pfam" id="PF14111"/>
    </source>
</evidence>
<comment type="caution">
    <text evidence="3">The sequence shown here is derived from an EMBL/GenBank/DDBJ whole genome shotgun (WGS) entry which is preliminary data.</text>
</comment>
<feature type="compositionally biased region" description="Basic and acidic residues" evidence="1">
    <location>
        <begin position="98"/>
        <end position="107"/>
    </location>
</feature>
<dbReference type="AlphaFoldDB" id="A0ABD1RAQ0"/>
<proteinExistence type="predicted"/>
<dbReference type="InterPro" id="IPR040256">
    <property type="entry name" value="At4g02000-like"/>
</dbReference>
<dbReference type="PANTHER" id="PTHR31286:SF168">
    <property type="entry name" value="DUF4283 DOMAIN-CONTAINING PROTEIN"/>
    <property type="match status" value="1"/>
</dbReference>
<gene>
    <name evidence="3" type="ORF">Adt_30246</name>
</gene>
<dbReference type="EMBL" id="JBFOLK010000009">
    <property type="protein sequence ID" value="KAL2485490.1"/>
    <property type="molecule type" value="Genomic_DNA"/>
</dbReference>
<feature type="domain" description="DUF4283" evidence="2">
    <location>
        <begin position="152"/>
        <end position="230"/>
    </location>
</feature>
<accession>A0ABD1RAQ0</accession>
<dbReference type="PANTHER" id="PTHR31286">
    <property type="entry name" value="GLYCINE-RICH CELL WALL STRUCTURAL PROTEIN 1.8-LIKE"/>
    <property type="match status" value="1"/>
</dbReference>
<protein>
    <submittedName>
        <fullName evidence="3">DUF4283 domain-containing protein</fullName>
    </submittedName>
</protein>
<name>A0ABD1RAQ0_9LAMI</name>
<evidence type="ECO:0000256" key="1">
    <source>
        <dbReference type="SAM" id="MobiDB-lite"/>
    </source>
</evidence>
<organism evidence="3 4">
    <name type="scientific">Abeliophyllum distichum</name>
    <dbReference type="NCBI Taxonomy" id="126358"/>
    <lineage>
        <taxon>Eukaryota</taxon>
        <taxon>Viridiplantae</taxon>
        <taxon>Streptophyta</taxon>
        <taxon>Embryophyta</taxon>
        <taxon>Tracheophyta</taxon>
        <taxon>Spermatophyta</taxon>
        <taxon>Magnoliopsida</taxon>
        <taxon>eudicotyledons</taxon>
        <taxon>Gunneridae</taxon>
        <taxon>Pentapetalae</taxon>
        <taxon>asterids</taxon>
        <taxon>lamiids</taxon>
        <taxon>Lamiales</taxon>
        <taxon>Oleaceae</taxon>
        <taxon>Forsythieae</taxon>
        <taxon>Abeliophyllum</taxon>
    </lineage>
</organism>
<dbReference type="Proteomes" id="UP001604336">
    <property type="component" value="Unassembled WGS sequence"/>
</dbReference>
<reference evidence="4" key="1">
    <citation type="submission" date="2024-07" db="EMBL/GenBank/DDBJ databases">
        <title>Two chromosome-level genome assemblies of Korean endemic species Abeliophyllum distichum and Forsythia ovata (Oleaceae).</title>
        <authorList>
            <person name="Jang H."/>
        </authorList>
    </citation>
    <scope>NUCLEOTIDE SEQUENCE [LARGE SCALE GENOMIC DNA]</scope>
</reference>
<feature type="region of interest" description="Disordered" evidence="1">
    <location>
        <begin position="78"/>
        <end position="107"/>
    </location>
</feature>
<evidence type="ECO:0000313" key="3">
    <source>
        <dbReference type="EMBL" id="KAL2485490.1"/>
    </source>
</evidence>